<dbReference type="Pfam" id="PF12708">
    <property type="entry name" value="Pect-lyase_RHGA_epim"/>
    <property type="match status" value="1"/>
</dbReference>
<dbReference type="NCBIfam" id="TIGR03804">
    <property type="entry name" value="para_beta_helix"/>
    <property type="match status" value="1"/>
</dbReference>
<sequence length="342" mass="37122">MTQFNVKTFGAKGNGTADDAPAIQKALTAAREAGGGTVFVPGGIYNVGNLLKIYDHTTLELDKNALIRRQSDASVMIINGTNGQGGYLGSQDIEIIGGTWDANMKLNTISCTVIAIGHATNVRVRDTKVLNVYNWHGVELNGVNRGEVSRCLFSGFTLTRKWSEAIQLDIMISTDAFPWFGPYDNTYCRNILIEGCAFTSDWYRGIGSHSKAEDVYHAHVRIINNHFEYLAGSAIEAYRYRHVSIQGNTFSKVETGIHLRDSAYFSIGGNSIRYPEKDGILLTGSFGNSIVGNVVRGAGGAGIYVDANSERNNLLGNAFTDCANGGIVDRGSKTTRSGNRNR</sequence>
<dbReference type="Gene3D" id="2.160.20.10">
    <property type="entry name" value="Single-stranded right-handed beta-helix, Pectin lyase-like"/>
    <property type="match status" value="1"/>
</dbReference>
<dbReference type="InterPro" id="IPR006626">
    <property type="entry name" value="PbH1"/>
</dbReference>
<dbReference type="Pfam" id="PF13229">
    <property type="entry name" value="Beta_helix"/>
    <property type="match status" value="1"/>
</dbReference>
<keyword evidence="4" id="KW-1185">Reference proteome</keyword>
<dbReference type="EMBL" id="FPAA01000017">
    <property type="protein sequence ID" value="SFT01835.1"/>
    <property type="molecule type" value="Genomic_DNA"/>
</dbReference>
<dbReference type="InterPro" id="IPR024535">
    <property type="entry name" value="RHGA/B-epi-like_pectate_lyase"/>
</dbReference>
<evidence type="ECO:0000313" key="4">
    <source>
        <dbReference type="Proteomes" id="UP000198660"/>
    </source>
</evidence>
<name>A0A1I6UK49_9BACL</name>
<accession>A0A1I6UK49</accession>
<dbReference type="SUPFAM" id="SSF51126">
    <property type="entry name" value="Pectin lyase-like"/>
    <property type="match status" value="1"/>
</dbReference>
<dbReference type="RefSeq" id="WP_176392148.1">
    <property type="nucleotide sequence ID" value="NZ_FPAA01000017.1"/>
</dbReference>
<reference evidence="4" key="1">
    <citation type="submission" date="2016-10" db="EMBL/GenBank/DDBJ databases">
        <authorList>
            <person name="Varghese N."/>
            <person name="Submissions S."/>
        </authorList>
    </citation>
    <scope>NUCLEOTIDE SEQUENCE [LARGE SCALE GENOMIC DNA]</scope>
    <source>
        <strain evidence="4">DSM 45789</strain>
    </source>
</reference>
<proteinExistence type="predicted"/>
<feature type="domain" description="Rhamnogalacturonase A/B/Epimerase-like pectate lyase" evidence="1">
    <location>
        <begin position="4"/>
        <end position="59"/>
    </location>
</feature>
<feature type="domain" description="Right handed beta helix" evidence="2">
    <location>
        <begin position="190"/>
        <end position="339"/>
    </location>
</feature>
<dbReference type="InterPro" id="IPR012334">
    <property type="entry name" value="Pectin_lyas_fold"/>
</dbReference>
<dbReference type="Proteomes" id="UP000198660">
    <property type="component" value="Unassembled WGS sequence"/>
</dbReference>
<dbReference type="InterPro" id="IPR039448">
    <property type="entry name" value="Beta_helix"/>
</dbReference>
<evidence type="ECO:0000313" key="3">
    <source>
        <dbReference type="EMBL" id="SFT01835.1"/>
    </source>
</evidence>
<evidence type="ECO:0000259" key="1">
    <source>
        <dbReference type="Pfam" id="PF12708"/>
    </source>
</evidence>
<dbReference type="InterPro" id="IPR022441">
    <property type="entry name" value="Para_beta_helix_rpt-2"/>
</dbReference>
<gene>
    <name evidence="3" type="ORF">SAMN05444972_11733</name>
</gene>
<evidence type="ECO:0000259" key="2">
    <source>
        <dbReference type="Pfam" id="PF13229"/>
    </source>
</evidence>
<dbReference type="AlphaFoldDB" id="A0A1I6UK49"/>
<protein>
    <submittedName>
        <fullName evidence="3">Parallel beta-helix repeat (Two copies)</fullName>
    </submittedName>
</protein>
<dbReference type="InterPro" id="IPR011050">
    <property type="entry name" value="Pectin_lyase_fold/virulence"/>
</dbReference>
<dbReference type="SMART" id="SM00710">
    <property type="entry name" value="PbH1"/>
    <property type="match status" value="7"/>
</dbReference>
<organism evidence="3 4">
    <name type="scientific">Marininema halotolerans</name>
    <dbReference type="NCBI Taxonomy" id="1155944"/>
    <lineage>
        <taxon>Bacteria</taxon>
        <taxon>Bacillati</taxon>
        <taxon>Bacillota</taxon>
        <taxon>Bacilli</taxon>
        <taxon>Bacillales</taxon>
        <taxon>Thermoactinomycetaceae</taxon>
        <taxon>Marininema</taxon>
    </lineage>
</organism>